<accession>X1NKN7</accession>
<proteinExistence type="predicted"/>
<organism evidence="1">
    <name type="scientific">marine sediment metagenome</name>
    <dbReference type="NCBI Taxonomy" id="412755"/>
    <lineage>
        <taxon>unclassified sequences</taxon>
        <taxon>metagenomes</taxon>
        <taxon>ecological metagenomes</taxon>
    </lineage>
</organism>
<evidence type="ECO:0000313" key="1">
    <source>
        <dbReference type="EMBL" id="GAI44163.1"/>
    </source>
</evidence>
<reference evidence="1" key="1">
    <citation type="journal article" date="2014" name="Front. Microbiol.">
        <title>High frequency of phylogenetically diverse reductive dehalogenase-homologous genes in deep subseafloor sedimentary metagenomes.</title>
        <authorList>
            <person name="Kawai M."/>
            <person name="Futagami T."/>
            <person name="Toyoda A."/>
            <person name="Takaki Y."/>
            <person name="Nishi S."/>
            <person name="Hori S."/>
            <person name="Arai W."/>
            <person name="Tsubouchi T."/>
            <person name="Morono Y."/>
            <person name="Uchiyama I."/>
            <person name="Ito T."/>
            <person name="Fujiyama A."/>
            <person name="Inagaki F."/>
            <person name="Takami H."/>
        </authorList>
    </citation>
    <scope>NUCLEOTIDE SEQUENCE</scope>
    <source>
        <strain evidence="1">Expedition CK06-06</strain>
    </source>
</reference>
<name>X1NKN7_9ZZZZ</name>
<dbReference type="AlphaFoldDB" id="X1NKN7"/>
<feature type="non-terminal residue" evidence="1">
    <location>
        <position position="1"/>
    </location>
</feature>
<evidence type="ECO:0008006" key="2">
    <source>
        <dbReference type="Google" id="ProtNLM"/>
    </source>
</evidence>
<sequence>LAATQGGDCAVSITCADGLYWNQASLIDTCFYCVHVVDHSPGYYEAGVSDTFFMLTQCACDESYSVFRYVGDPTLAGTSSPDHPWDRVFSSLLYAAEIDAADDAIEMLMVSPDFLDTEALYIGNTGFEFWRSLDAGCSWFKLAFPCEPRPTISAATVVDKETVVAGL</sequence>
<dbReference type="EMBL" id="BARV01025416">
    <property type="protein sequence ID" value="GAI44163.1"/>
    <property type="molecule type" value="Genomic_DNA"/>
</dbReference>
<comment type="caution">
    <text evidence="1">The sequence shown here is derived from an EMBL/GenBank/DDBJ whole genome shotgun (WGS) entry which is preliminary data.</text>
</comment>
<protein>
    <recommendedName>
        <fullName evidence="2">Sortilin N-terminal domain-containing protein</fullName>
    </recommendedName>
</protein>
<gene>
    <name evidence="1" type="ORF">S06H3_41280</name>
</gene>